<reference evidence="1" key="1">
    <citation type="submission" date="2021-12" db="EMBL/GenBank/DDBJ databases">
        <title>Comparative genomics, transcriptomics and evolutionary studies reveal genomic signatures of adaptation to plant cell wall in hemibiotrophic fungi.</title>
        <authorList>
            <consortium name="DOE Joint Genome Institute"/>
            <person name="Baroncelli R."/>
            <person name="Diaz J.F."/>
            <person name="Benocci T."/>
            <person name="Peng M."/>
            <person name="Battaglia E."/>
            <person name="Haridas S."/>
            <person name="Andreopoulos W."/>
            <person name="Labutti K."/>
            <person name="Pangilinan J."/>
            <person name="Floch G.L."/>
            <person name="Makela M.R."/>
            <person name="Henrissat B."/>
            <person name="Grigoriev I.V."/>
            <person name="Crouch J.A."/>
            <person name="De Vries R.P."/>
            <person name="Sukno S.A."/>
            <person name="Thon M.R."/>
        </authorList>
    </citation>
    <scope>NUCLEOTIDE SEQUENCE</scope>
    <source>
        <strain evidence="1">CBS 112980</strain>
    </source>
</reference>
<organism evidence="1 2">
    <name type="scientific">Glomerella acutata</name>
    <name type="common">Colletotrichum acutatum</name>
    <dbReference type="NCBI Taxonomy" id="27357"/>
    <lineage>
        <taxon>Eukaryota</taxon>
        <taxon>Fungi</taxon>
        <taxon>Dikarya</taxon>
        <taxon>Ascomycota</taxon>
        <taxon>Pezizomycotina</taxon>
        <taxon>Sordariomycetes</taxon>
        <taxon>Hypocreomycetidae</taxon>
        <taxon>Glomerellales</taxon>
        <taxon>Glomerellaceae</taxon>
        <taxon>Colletotrichum</taxon>
        <taxon>Colletotrichum acutatum species complex</taxon>
    </lineage>
</organism>
<name>A0AAD8XKN8_GLOAC</name>
<proteinExistence type="predicted"/>
<protein>
    <submittedName>
        <fullName evidence="1">Uncharacterized protein</fullName>
    </submittedName>
</protein>
<accession>A0AAD8XKN8</accession>
<comment type="caution">
    <text evidence="1">The sequence shown here is derived from an EMBL/GenBank/DDBJ whole genome shotgun (WGS) entry which is preliminary data.</text>
</comment>
<keyword evidence="2" id="KW-1185">Reference proteome</keyword>
<gene>
    <name evidence="1" type="ORF">BDZ83DRAFT_68529</name>
</gene>
<dbReference type="RefSeq" id="XP_060369187.1">
    <property type="nucleotide sequence ID" value="XM_060511249.1"/>
</dbReference>
<dbReference type="Proteomes" id="UP001244207">
    <property type="component" value="Unassembled WGS sequence"/>
</dbReference>
<sequence>MLRVFVLDAVCALSLCNPRRFIRKVHDHSPSGLSHNLQVRTPSAFAHLTWWESPKSASGPFLDLIEPAAYAALRRGNATLDRRPGKILEVDTAVMSISVNTCSCQHATAKSFSSACFGLRVAAVLSVKIQTKAKAYADR</sequence>
<evidence type="ECO:0000313" key="1">
    <source>
        <dbReference type="EMBL" id="KAK1729132.1"/>
    </source>
</evidence>
<dbReference type="GeneID" id="85395148"/>
<dbReference type="AlphaFoldDB" id="A0AAD8XKN8"/>
<dbReference type="EMBL" id="JAHMHS010000013">
    <property type="protein sequence ID" value="KAK1729132.1"/>
    <property type="molecule type" value="Genomic_DNA"/>
</dbReference>
<evidence type="ECO:0000313" key="2">
    <source>
        <dbReference type="Proteomes" id="UP001244207"/>
    </source>
</evidence>